<keyword evidence="2" id="KW-0285">Flavoprotein</keyword>
<sequence length="428" mass="46696">MACENNQPSLRVVIIGGSITGLTLAHCLDKAGIDYVLLEKHQDILASLGASVALQPPGCRILDQLGVFDRLKQCRHDLDKYQLALPGDFKFDITAPGFYTAGYLLGIPLCLSNLTNTGHWSRMGYPVTAITRRNLLHALYTSLEDLSKVKTGTRVIKIDPSSSLDPHGPLKVTTEFGEQYTGDVVVGADGTHGVVRDAMWRTAETSTRGPNPGLEQDKRSMQVDYYAIVGMTGSAEEVAQALPPGPLYLRSHPHCLFMVIPYPDTTITWFAIIKTDRTYIHPDVPSWSQEDVAAKLEQLGDYTIRPQVTFRDLWQRTSSITSTACHEGLLQTWSAGRMTCIGDAAFKCIVRVLCAAAEPTLRDLHVLPPGFPVAVARNFGWLAYAPLHQPPHRAPLVLPQPTLHGDRRDAGLPAAPAARPKCCGGTGT</sequence>
<dbReference type="RefSeq" id="XP_026601414.1">
    <property type="nucleotide sequence ID" value="XM_026750410.1"/>
</dbReference>
<keyword evidence="3" id="KW-0274">FAD</keyword>
<evidence type="ECO:0000313" key="8">
    <source>
        <dbReference type="Proteomes" id="UP000256690"/>
    </source>
</evidence>
<keyword evidence="8" id="KW-1185">Reference proteome</keyword>
<gene>
    <name evidence="7" type="ORF">DSM5745_08394</name>
</gene>
<dbReference type="PANTHER" id="PTHR47356">
    <property type="entry name" value="FAD-DEPENDENT MONOOXYGENASE ASQG-RELATED"/>
    <property type="match status" value="1"/>
</dbReference>
<dbReference type="GO" id="GO:0071949">
    <property type="term" value="F:FAD binding"/>
    <property type="evidence" value="ECO:0007669"/>
    <property type="project" value="InterPro"/>
</dbReference>
<dbReference type="SUPFAM" id="SSF51905">
    <property type="entry name" value="FAD/NAD(P)-binding domain"/>
    <property type="match status" value="1"/>
</dbReference>
<dbReference type="PANTHER" id="PTHR47356:SF2">
    <property type="entry name" value="FAD-BINDING DOMAIN-CONTAINING PROTEIN-RELATED"/>
    <property type="match status" value="1"/>
</dbReference>
<keyword evidence="4" id="KW-0560">Oxidoreductase</keyword>
<dbReference type="GO" id="GO:0004497">
    <property type="term" value="F:monooxygenase activity"/>
    <property type="evidence" value="ECO:0007669"/>
    <property type="project" value="InterPro"/>
</dbReference>
<dbReference type="EMBL" id="PVWQ01000010">
    <property type="protein sequence ID" value="RDW70883.1"/>
    <property type="molecule type" value="Genomic_DNA"/>
</dbReference>
<evidence type="ECO:0000256" key="5">
    <source>
        <dbReference type="SAM" id="MobiDB-lite"/>
    </source>
</evidence>
<feature type="region of interest" description="Disordered" evidence="5">
    <location>
        <begin position="400"/>
        <end position="428"/>
    </location>
</feature>
<evidence type="ECO:0000256" key="2">
    <source>
        <dbReference type="ARBA" id="ARBA00022630"/>
    </source>
</evidence>
<dbReference type="PRINTS" id="PR00420">
    <property type="entry name" value="RNGMNOXGNASE"/>
</dbReference>
<evidence type="ECO:0000256" key="3">
    <source>
        <dbReference type="ARBA" id="ARBA00022827"/>
    </source>
</evidence>
<dbReference type="Pfam" id="PF01494">
    <property type="entry name" value="FAD_binding_3"/>
    <property type="match status" value="1"/>
</dbReference>
<feature type="domain" description="FAD-binding" evidence="6">
    <location>
        <begin position="11"/>
        <end position="345"/>
    </location>
</feature>
<dbReference type="Gene3D" id="3.50.50.60">
    <property type="entry name" value="FAD/NAD(P)-binding domain"/>
    <property type="match status" value="1"/>
</dbReference>
<dbReference type="GeneID" id="38118764"/>
<comment type="caution">
    <text evidence="7">The sequence shown here is derived from an EMBL/GenBank/DDBJ whole genome shotgun (WGS) entry which is preliminary data.</text>
</comment>
<dbReference type="STRING" id="1810919.A0A3D8R9Z8"/>
<protein>
    <recommendedName>
        <fullName evidence="6">FAD-binding domain-containing protein</fullName>
    </recommendedName>
</protein>
<evidence type="ECO:0000256" key="4">
    <source>
        <dbReference type="ARBA" id="ARBA00023002"/>
    </source>
</evidence>
<dbReference type="AlphaFoldDB" id="A0A3D8R9Z8"/>
<accession>A0A3D8R9Z8</accession>
<evidence type="ECO:0000256" key="1">
    <source>
        <dbReference type="ARBA" id="ARBA00007992"/>
    </source>
</evidence>
<evidence type="ECO:0000313" key="7">
    <source>
        <dbReference type="EMBL" id="RDW70883.1"/>
    </source>
</evidence>
<dbReference type="InterPro" id="IPR002938">
    <property type="entry name" value="FAD-bd"/>
</dbReference>
<reference evidence="7 8" key="1">
    <citation type="journal article" date="2018" name="IMA Fungus">
        <title>IMA Genome-F 9: Draft genome sequence of Annulohypoxylon stygium, Aspergillus mulundensis, Berkeleyomyces basicola (syn. Thielaviopsis basicola), Ceratocystis smalleyi, two Cercospora beticola strains, Coleophoma cylindrospora, Fusarium fracticaudum, Phialophora cf. hyalina, and Morchella septimelata.</title>
        <authorList>
            <person name="Wingfield B.D."/>
            <person name="Bills G.F."/>
            <person name="Dong Y."/>
            <person name="Huang W."/>
            <person name="Nel W.J."/>
            <person name="Swalarsk-Parry B.S."/>
            <person name="Vaghefi N."/>
            <person name="Wilken P.M."/>
            <person name="An Z."/>
            <person name="de Beer Z.W."/>
            <person name="De Vos L."/>
            <person name="Chen L."/>
            <person name="Duong T.A."/>
            <person name="Gao Y."/>
            <person name="Hammerbacher A."/>
            <person name="Kikkert J.R."/>
            <person name="Li Y."/>
            <person name="Li H."/>
            <person name="Li K."/>
            <person name="Li Q."/>
            <person name="Liu X."/>
            <person name="Ma X."/>
            <person name="Naidoo K."/>
            <person name="Pethybridge S.J."/>
            <person name="Sun J."/>
            <person name="Steenkamp E.T."/>
            <person name="van der Nest M.A."/>
            <person name="van Wyk S."/>
            <person name="Wingfield M.J."/>
            <person name="Xiong C."/>
            <person name="Yue Q."/>
            <person name="Zhang X."/>
        </authorList>
    </citation>
    <scope>NUCLEOTIDE SEQUENCE [LARGE SCALE GENOMIC DNA]</scope>
    <source>
        <strain evidence="7 8">DSM 5745</strain>
    </source>
</reference>
<dbReference type="InterPro" id="IPR036188">
    <property type="entry name" value="FAD/NAD-bd_sf"/>
</dbReference>
<dbReference type="Proteomes" id="UP000256690">
    <property type="component" value="Unassembled WGS sequence"/>
</dbReference>
<organism evidence="7 8">
    <name type="scientific">Aspergillus mulundensis</name>
    <dbReference type="NCBI Taxonomy" id="1810919"/>
    <lineage>
        <taxon>Eukaryota</taxon>
        <taxon>Fungi</taxon>
        <taxon>Dikarya</taxon>
        <taxon>Ascomycota</taxon>
        <taxon>Pezizomycotina</taxon>
        <taxon>Eurotiomycetes</taxon>
        <taxon>Eurotiomycetidae</taxon>
        <taxon>Eurotiales</taxon>
        <taxon>Aspergillaceae</taxon>
        <taxon>Aspergillus</taxon>
        <taxon>Aspergillus subgen. Nidulantes</taxon>
    </lineage>
</organism>
<dbReference type="OrthoDB" id="10029326at2759"/>
<dbReference type="InterPro" id="IPR050562">
    <property type="entry name" value="FAD_mOase_fung"/>
</dbReference>
<proteinExistence type="inferred from homology"/>
<evidence type="ECO:0000259" key="6">
    <source>
        <dbReference type="Pfam" id="PF01494"/>
    </source>
</evidence>
<comment type="similarity">
    <text evidence="1">Belongs to the paxM FAD-dependent monooxygenase family.</text>
</comment>
<name>A0A3D8R9Z8_9EURO</name>